<protein>
    <submittedName>
        <fullName evidence="1">Uncharacterized protein</fullName>
    </submittedName>
</protein>
<reference evidence="1" key="1">
    <citation type="submission" date="2019-11" db="EMBL/GenBank/DDBJ databases">
        <title>Nori genome reveals adaptations in red seaweeds to the harsh intertidal environment.</title>
        <authorList>
            <person name="Wang D."/>
            <person name="Mao Y."/>
        </authorList>
    </citation>
    <scope>NUCLEOTIDE SEQUENCE</scope>
    <source>
        <tissue evidence="1">Gametophyte</tissue>
    </source>
</reference>
<evidence type="ECO:0000313" key="2">
    <source>
        <dbReference type="Proteomes" id="UP000798662"/>
    </source>
</evidence>
<gene>
    <name evidence="1" type="ORF">I4F81_002505</name>
</gene>
<accession>A0ACC3BPR7</accession>
<keyword evidence="2" id="KW-1185">Reference proteome</keyword>
<name>A0ACC3BPR7_PYRYE</name>
<organism evidence="1 2">
    <name type="scientific">Pyropia yezoensis</name>
    <name type="common">Susabi-nori</name>
    <name type="synonym">Porphyra yezoensis</name>
    <dbReference type="NCBI Taxonomy" id="2788"/>
    <lineage>
        <taxon>Eukaryota</taxon>
        <taxon>Rhodophyta</taxon>
        <taxon>Bangiophyceae</taxon>
        <taxon>Bangiales</taxon>
        <taxon>Bangiaceae</taxon>
        <taxon>Pyropia</taxon>
    </lineage>
</organism>
<sequence length="225" mass="23081">MLDVAVGGVTVETGLDIFVGFRRGAGPALKEPTAPAPATLRLNVGGPAVAGYTPDTPYVTNGPATKVWTSAKEVSNRCARRGAGLPSTPLNGGVRSWPTRFPLPAGTYTLRLHFAELYSGSSVHWRAVFSITATGGGATVTLDKVDVFESAYWATASSRTLSVAVVGSGGLHLMLKSSVENAMLQGIEVMAAAGAPATPPVVTPVPPTPMTPTGTAARPPPRPHA</sequence>
<dbReference type="EMBL" id="CM020618">
    <property type="protein sequence ID" value="KAK1859913.1"/>
    <property type="molecule type" value="Genomic_DNA"/>
</dbReference>
<dbReference type="Proteomes" id="UP000798662">
    <property type="component" value="Chromosome 1"/>
</dbReference>
<evidence type="ECO:0000313" key="1">
    <source>
        <dbReference type="EMBL" id="KAK1859913.1"/>
    </source>
</evidence>
<proteinExistence type="predicted"/>
<comment type="caution">
    <text evidence="1">The sequence shown here is derived from an EMBL/GenBank/DDBJ whole genome shotgun (WGS) entry which is preliminary data.</text>
</comment>